<dbReference type="InterPro" id="IPR024084">
    <property type="entry name" value="IsoPropMal-DH-like_dom"/>
</dbReference>
<evidence type="ECO:0000313" key="17">
    <source>
        <dbReference type="EMBL" id="ADI19728.1"/>
    </source>
</evidence>
<evidence type="ECO:0000259" key="16">
    <source>
        <dbReference type="SMART" id="SM01329"/>
    </source>
</evidence>
<dbReference type="GO" id="GO:0009098">
    <property type="term" value="P:L-leucine biosynthetic process"/>
    <property type="evidence" value="ECO:0007669"/>
    <property type="project" value="UniProtKB-UniRule"/>
</dbReference>
<keyword evidence="7 14" id="KW-0028">Amino-acid biosynthesis</keyword>
<dbReference type="NCBIfam" id="TIGR00169">
    <property type="entry name" value="leuB"/>
    <property type="match status" value="1"/>
</dbReference>
<comment type="catalytic activity">
    <reaction evidence="1 14 15">
        <text>(2R,3S)-3-isopropylmalate + NAD(+) = 4-methyl-2-oxopentanoate + CO2 + NADH</text>
        <dbReference type="Rhea" id="RHEA:32271"/>
        <dbReference type="ChEBI" id="CHEBI:16526"/>
        <dbReference type="ChEBI" id="CHEBI:17865"/>
        <dbReference type="ChEBI" id="CHEBI:35121"/>
        <dbReference type="ChEBI" id="CHEBI:57540"/>
        <dbReference type="ChEBI" id="CHEBI:57945"/>
        <dbReference type="EC" id="1.1.1.85"/>
    </reaction>
</comment>
<feature type="binding site" evidence="14">
    <location>
        <position position="229"/>
    </location>
    <ligand>
        <name>Mg(2+)</name>
        <dbReference type="ChEBI" id="CHEBI:18420"/>
    </ligand>
</feature>
<dbReference type="InterPro" id="IPR019818">
    <property type="entry name" value="IsoCit/isopropylmalate_DH_CS"/>
</dbReference>
<dbReference type="Pfam" id="PF00180">
    <property type="entry name" value="Iso_dh"/>
    <property type="match status" value="1"/>
</dbReference>
<dbReference type="GO" id="GO:0003862">
    <property type="term" value="F:3-isopropylmalate dehydrogenase activity"/>
    <property type="evidence" value="ECO:0007669"/>
    <property type="project" value="UniProtKB-UniRule"/>
</dbReference>
<evidence type="ECO:0000256" key="4">
    <source>
        <dbReference type="ARBA" id="ARBA00008319"/>
    </source>
</evidence>
<evidence type="ECO:0000256" key="12">
    <source>
        <dbReference type="ARBA" id="ARBA00023211"/>
    </source>
</evidence>
<dbReference type="UniPathway" id="UPA00048">
    <property type="reaction ID" value="UER00072"/>
</dbReference>
<evidence type="ECO:0000256" key="1">
    <source>
        <dbReference type="ARBA" id="ARBA00000624"/>
    </source>
</evidence>
<evidence type="ECO:0000256" key="11">
    <source>
        <dbReference type="ARBA" id="ARBA00023027"/>
    </source>
</evidence>
<dbReference type="SMART" id="SM01329">
    <property type="entry name" value="Iso_dh"/>
    <property type="match status" value="1"/>
</dbReference>
<keyword evidence="13 14" id="KW-0100">Branched-chain amino acid biosynthesis</keyword>
<keyword evidence="6 14" id="KW-0432">Leucine biosynthesis</keyword>
<gene>
    <name evidence="14" type="primary">leuB</name>
</gene>
<dbReference type="HAMAP" id="MF_01033">
    <property type="entry name" value="LeuB_type1"/>
    <property type="match status" value="1"/>
</dbReference>
<evidence type="ECO:0000256" key="8">
    <source>
        <dbReference type="ARBA" id="ARBA00022723"/>
    </source>
</evidence>
<evidence type="ECO:0000256" key="2">
    <source>
        <dbReference type="ARBA" id="ARBA00001936"/>
    </source>
</evidence>
<dbReference type="PROSITE" id="PS00470">
    <property type="entry name" value="IDH_IMDH"/>
    <property type="match status" value="1"/>
</dbReference>
<evidence type="ECO:0000256" key="9">
    <source>
        <dbReference type="ARBA" id="ARBA00022842"/>
    </source>
</evidence>
<feature type="binding site" evidence="14">
    <location>
        <position position="138"/>
    </location>
    <ligand>
        <name>substrate</name>
    </ligand>
</feature>
<comment type="caution">
    <text evidence="14">Lacks conserved residue(s) required for the propagation of feature annotation.</text>
</comment>
<evidence type="ECO:0000256" key="3">
    <source>
        <dbReference type="ARBA" id="ARBA00004762"/>
    </source>
</evidence>
<organism evidence="17">
    <name type="scientific">uncultured bacterium EB000_36F02</name>
    <dbReference type="NCBI Taxonomy" id="710810"/>
    <lineage>
        <taxon>Bacteria</taxon>
        <taxon>environmental samples</taxon>
    </lineage>
</organism>
<comment type="pathway">
    <text evidence="3 14 15">Amino-acid biosynthesis; L-leucine biosynthesis; L-leucine from 3-methyl-2-oxobutanoate: step 3/4.</text>
</comment>
<dbReference type="PANTHER" id="PTHR42979">
    <property type="entry name" value="3-ISOPROPYLMALATE DEHYDROGENASE"/>
    <property type="match status" value="1"/>
</dbReference>
<comment type="function">
    <text evidence="14 15">Catalyzes the oxidation of 3-carboxy-2-hydroxy-4-methylpentanoate (3-isopropylmalate) to 3-carboxy-4-methyl-2-oxopentanoate. The product decarboxylates to 4-methyl-2 oxopentanoate.</text>
</comment>
<dbReference type="GO" id="GO:0000287">
    <property type="term" value="F:magnesium ion binding"/>
    <property type="evidence" value="ECO:0007669"/>
    <property type="project" value="InterPro"/>
</dbReference>
<keyword evidence="12 14" id="KW-0464">Manganese</keyword>
<comment type="subcellular location">
    <subcellularLocation>
        <location evidence="14">Cytoplasm</location>
    </subcellularLocation>
</comment>
<evidence type="ECO:0000256" key="14">
    <source>
        <dbReference type="HAMAP-Rule" id="MF_01033"/>
    </source>
</evidence>
<feature type="domain" description="Isopropylmalate dehydrogenase-like" evidence="16">
    <location>
        <begin position="8"/>
        <end position="363"/>
    </location>
</feature>
<dbReference type="SUPFAM" id="SSF53659">
    <property type="entry name" value="Isocitrate/Isopropylmalate dehydrogenase-like"/>
    <property type="match status" value="1"/>
</dbReference>
<feature type="binding site" evidence="14">
    <location>
        <position position="110"/>
    </location>
    <ligand>
        <name>substrate</name>
    </ligand>
</feature>
<dbReference type="GO" id="GO:0005829">
    <property type="term" value="C:cytosol"/>
    <property type="evidence" value="ECO:0007669"/>
    <property type="project" value="TreeGrafter"/>
</dbReference>
<dbReference type="GO" id="GO:0051287">
    <property type="term" value="F:NAD binding"/>
    <property type="evidence" value="ECO:0007669"/>
    <property type="project" value="InterPro"/>
</dbReference>
<keyword evidence="9 14" id="KW-0460">Magnesium</keyword>
<dbReference type="EMBL" id="GU474931">
    <property type="protein sequence ID" value="ADI19728.1"/>
    <property type="molecule type" value="Genomic_DNA"/>
</dbReference>
<feature type="binding site" evidence="14">
    <location>
        <position position="100"/>
    </location>
    <ligand>
        <name>substrate</name>
    </ligand>
</feature>
<feature type="site" description="Important for catalysis" evidence="14">
    <location>
        <position position="145"/>
    </location>
</feature>
<comment type="subunit">
    <text evidence="5 14 15">Homodimer.</text>
</comment>
<evidence type="ECO:0000256" key="15">
    <source>
        <dbReference type="RuleBase" id="RU004445"/>
    </source>
</evidence>
<dbReference type="PANTHER" id="PTHR42979:SF1">
    <property type="entry name" value="3-ISOPROPYLMALATE DEHYDROGENASE"/>
    <property type="match status" value="1"/>
</dbReference>
<name>E0XZ87_9BACT</name>
<keyword evidence="10 14" id="KW-0560">Oxidoreductase</keyword>
<dbReference type="InterPro" id="IPR004429">
    <property type="entry name" value="Isopropylmalate_DH"/>
</dbReference>
<feature type="site" description="Important for catalysis" evidence="14">
    <location>
        <position position="196"/>
    </location>
</feature>
<keyword evidence="11 14" id="KW-0520">NAD</keyword>
<proteinExistence type="inferred from homology"/>
<comment type="similarity">
    <text evidence="4 14">Belongs to the isocitrate and isopropylmalate dehydrogenases family. LeuB type 1 subfamily.</text>
</comment>
<dbReference type="Gene3D" id="3.40.718.10">
    <property type="entry name" value="Isopropylmalate Dehydrogenase"/>
    <property type="match status" value="1"/>
</dbReference>
<feature type="binding site" evidence="14">
    <location>
        <position position="229"/>
    </location>
    <ligand>
        <name>substrate</name>
    </ligand>
</feature>
<keyword evidence="14" id="KW-0963">Cytoplasm</keyword>
<evidence type="ECO:0000256" key="6">
    <source>
        <dbReference type="ARBA" id="ARBA00022430"/>
    </source>
</evidence>
<protein>
    <recommendedName>
        <fullName evidence="14">3-isopropylmalate dehydrogenase</fullName>
        <ecNumber evidence="14">1.1.1.85</ecNumber>
    </recommendedName>
    <alternativeName>
        <fullName evidence="14">3-IPM-DH</fullName>
    </alternativeName>
    <alternativeName>
        <fullName evidence="14">Beta-IPM dehydrogenase</fullName>
        <shortName evidence="14">IMDH</shortName>
    </alternativeName>
</protein>
<accession>E0XZ87</accession>
<evidence type="ECO:0000256" key="7">
    <source>
        <dbReference type="ARBA" id="ARBA00022605"/>
    </source>
</evidence>
<evidence type="ECO:0000256" key="10">
    <source>
        <dbReference type="ARBA" id="ARBA00023002"/>
    </source>
</evidence>
<comment type="cofactor">
    <cofactor evidence="2">
        <name>Mn(2+)</name>
        <dbReference type="ChEBI" id="CHEBI:29035"/>
    </cofactor>
</comment>
<dbReference type="EC" id="1.1.1.85" evidence="14"/>
<feature type="binding site" evidence="14">
    <location>
        <position position="257"/>
    </location>
    <ligand>
        <name>Mg(2+)</name>
        <dbReference type="ChEBI" id="CHEBI:18420"/>
    </ligand>
</feature>
<dbReference type="FunFam" id="3.40.718.10:FF:000006">
    <property type="entry name" value="3-isopropylmalate dehydrogenase"/>
    <property type="match status" value="1"/>
</dbReference>
<feature type="binding site" evidence="14">
    <location>
        <position position="253"/>
    </location>
    <ligand>
        <name>Mg(2+)</name>
        <dbReference type="ChEBI" id="CHEBI:18420"/>
    </ligand>
</feature>
<sequence length="368" mass="40420">MIKVKKRKILLLPGDGIGPEVIGEVKKIIKWFNVNKSLDFKIDEDLAGGAAYDKHGTPITDEVFYKALESEVVMLGAVGGPKWDNLEFAKKPERALLKLRKELKLFANLRPAICFKQLVDASSLKPEIVSGLDIMIVRELTGGIYFGEPRGIKPIDNGERKGINTHTYTTSEIVRVAKVAFDLAKKRSNKVTSCDKSNVMEAGQLWKEEVQALHDKEYKEVELSHMLADNCAMQLLRDPKQFDVIVTDNLFGDMLSDQASMLTGSLGLLPSASLGAKNKNGEMRAMYEPIHGAAPDIAGKGIANPIATILSFAMALKYSLDLDKEADGLEKAVQDVLDDGLRTKDIQTKGMKEVSTAEMGDAIISKLK</sequence>
<comment type="cofactor">
    <cofactor evidence="14 15">
        <name>Mg(2+)</name>
        <dbReference type="ChEBI" id="CHEBI:18420"/>
    </cofactor>
    <cofactor evidence="14 15">
        <name>Mn(2+)</name>
        <dbReference type="ChEBI" id="CHEBI:29035"/>
    </cofactor>
    <text evidence="14 15">Binds 1 Mg(2+) or Mn(2+) ion per subunit.</text>
</comment>
<evidence type="ECO:0000256" key="13">
    <source>
        <dbReference type="ARBA" id="ARBA00023304"/>
    </source>
</evidence>
<dbReference type="AlphaFoldDB" id="E0XZ87"/>
<feature type="binding site" evidence="14">
    <location>
        <begin position="80"/>
        <end position="93"/>
    </location>
    <ligand>
        <name>NAD(+)</name>
        <dbReference type="ChEBI" id="CHEBI:57540"/>
    </ligand>
</feature>
<evidence type="ECO:0000256" key="5">
    <source>
        <dbReference type="ARBA" id="ARBA00011738"/>
    </source>
</evidence>
<keyword evidence="8 14" id="KW-0479">Metal-binding</keyword>
<reference evidence="17" key="1">
    <citation type="journal article" date="2011" name="Environ. Microbiol.">
        <title>Time-series analyses of Monterey Bay coastal microbial picoplankton using a 'genome proxy' microarray.</title>
        <authorList>
            <person name="Rich V.I."/>
            <person name="Pham V.D."/>
            <person name="Eppley J."/>
            <person name="Shi Y."/>
            <person name="DeLong E.F."/>
        </authorList>
    </citation>
    <scope>NUCLEOTIDE SEQUENCE</scope>
</reference>